<keyword evidence="1" id="KW-1133">Transmembrane helix</keyword>
<keyword evidence="1" id="KW-0472">Membrane</keyword>
<organism evidence="2 3">
    <name type="scientific">Modestobacter italicus (strain DSM 44449 / CECT 9708 / BC 501)</name>
    <dbReference type="NCBI Taxonomy" id="2732864"/>
    <lineage>
        <taxon>Bacteria</taxon>
        <taxon>Bacillati</taxon>
        <taxon>Actinomycetota</taxon>
        <taxon>Actinomycetes</taxon>
        <taxon>Geodermatophilales</taxon>
        <taxon>Geodermatophilaceae</taxon>
        <taxon>Modestobacter</taxon>
    </lineage>
</organism>
<keyword evidence="1" id="KW-0812">Transmembrane</keyword>
<dbReference type="KEGG" id="mmar:MODMU_2535"/>
<gene>
    <name evidence="2" type="ordered locus">MODMU_2535</name>
</gene>
<evidence type="ECO:0000256" key="1">
    <source>
        <dbReference type="SAM" id="Phobius"/>
    </source>
</evidence>
<dbReference type="AlphaFoldDB" id="I4EX51"/>
<evidence type="ECO:0000313" key="2">
    <source>
        <dbReference type="EMBL" id="CCH87964.1"/>
    </source>
</evidence>
<accession>I4EX51</accession>
<dbReference type="HOGENOM" id="CLU_1576734_0_0_11"/>
<dbReference type="EMBL" id="FO203431">
    <property type="protein sequence ID" value="CCH87964.1"/>
    <property type="molecule type" value="Genomic_DNA"/>
</dbReference>
<name>I4EX51_MODI5</name>
<protein>
    <submittedName>
        <fullName evidence="2">Uncharacterized protein</fullName>
    </submittedName>
</protein>
<reference evidence="2 3" key="1">
    <citation type="journal article" date="2012" name="J. Bacteriol.">
        <title>Genome Sequence of Radiation-Resistant Modestobacter marinus Strain BC501, a Representative Actinobacterium That Thrives on Calcareous Stone Surfaces.</title>
        <authorList>
            <person name="Normand P."/>
            <person name="Gury J."/>
            <person name="Pujic P."/>
            <person name="Chouaia B."/>
            <person name="Crotti E."/>
            <person name="Brusetti L."/>
            <person name="Daffonchio D."/>
            <person name="Vacherie B."/>
            <person name="Barbe V."/>
            <person name="Medigue C."/>
            <person name="Calteau A."/>
            <person name="Ghodhbane-Gtari F."/>
            <person name="Essoussi I."/>
            <person name="Nouioui I."/>
            <person name="Abbassi-Ghozzi I."/>
            <person name="Gtari M."/>
        </authorList>
    </citation>
    <scope>NUCLEOTIDE SEQUENCE [LARGE SCALE GENOMIC DNA]</scope>
    <source>
        <strain evidence="3">BC 501</strain>
    </source>
</reference>
<proteinExistence type="predicted"/>
<feature type="transmembrane region" description="Helical" evidence="1">
    <location>
        <begin position="12"/>
        <end position="38"/>
    </location>
</feature>
<keyword evidence="3" id="KW-1185">Reference proteome</keyword>
<dbReference type="Proteomes" id="UP000006461">
    <property type="component" value="Chromosome"/>
</dbReference>
<evidence type="ECO:0000313" key="3">
    <source>
        <dbReference type="Proteomes" id="UP000006461"/>
    </source>
</evidence>
<sequence>MQLAAASAQTQPWWGIPVFTISGIVLGALITQGFTVYVNRKNALADRTTADQRLSRETLVDMITAAHAFIGSGTGTRQEEDSAFRGSSVLARMVLDDTVLAEVDDFYWAVVHFMDTIDRPDVGSAVKKELNIRAAAAESALIQAARRAPDVFGLPDLTRASGERSINPS</sequence>